<protein>
    <submittedName>
        <fullName evidence="2">Uncharacterized protein</fullName>
    </submittedName>
</protein>
<feature type="transmembrane region" description="Helical" evidence="1">
    <location>
        <begin position="26"/>
        <end position="47"/>
    </location>
</feature>
<name>A0A6J5M2I3_9CAUD</name>
<gene>
    <name evidence="2" type="ORF">UFOVP399_25</name>
</gene>
<organism evidence="2">
    <name type="scientific">uncultured Caudovirales phage</name>
    <dbReference type="NCBI Taxonomy" id="2100421"/>
    <lineage>
        <taxon>Viruses</taxon>
        <taxon>Duplodnaviria</taxon>
        <taxon>Heunggongvirae</taxon>
        <taxon>Uroviricota</taxon>
        <taxon>Caudoviricetes</taxon>
        <taxon>Peduoviridae</taxon>
        <taxon>Maltschvirus</taxon>
        <taxon>Maltschvirus maltsch</taxon>
    </lineage>
</organism>
<keyword evidence="1" id="KW-0812">Transmembrane</keyword>
<reference evidence="2" key="1">
    <citation type="submission" date="2020-04" db="EMBL/GenBank/DDBJ databases">
        <authorList>
            <person name="Chiriac C."/>
            <person name="Salcher M."/>
            <person name="Ghai R."/>
            <person name="Kavagutti S V."/>
        </authorList>
    </citation>
    <scope>NUCLEOTIDE SEQUENCE</scope>
</reference>
<dbReference type="EMBL" id="LR796383">
    <property type="protein sequence ID" value="CAB4140928.1"/>
    <property type="molecule type" value="Genomic_DNA"/>
</dbReference>
<accession>A0A6J5M2I3</accession>
<evidence type="ECO:0000313" key="2">
    <source>
        <dbReference type="EMBL" id="CAB4140928.1"/>
    </source>
</evidence>
<proteinExistence type="predicted"/>
<keyword evidence="1" id="KW-1133">Transmembrane helix</keyword>
<sequence>MDLVATMACYAAGVIALMIAAKNPQAGFLTHLGAWVGGAYLSGVFVWKGLEAHSLSLFEWHGHVETGPLTLLITVLAMASPFIVGWDKNGTGNN</sequence>
<feature type="transmembrane region" description="Helical" evidence="1">
    <location>
        <begin position="68"/>
        <end position="86"/>
    </location>
</feature>
<keyword evidence="1" id="KW-0472">Membrane</keyword>
<evidence type="ECO:0000256" key="1">
    <source>
        <dbReference type="SAM" id="Phobius"/>
    </source>
</evidence>